<reference evidence="4 5" key="1">
    <citation type="journal article" date="2013" name="PLoS ONE">
        <title>Poles Apart: Arctic and Antarctic Octadecabacter strains Share High Genome Plasticity and a New Type of Xanthorhodopsin.</title>
        <authorList>
            <person name="Vollmers J."/>
            <person name="Voget S."/>
            <person name="Dietrich S."/>
            <person name="Gollnow K."/>
            <person name="Smits M."/>
            <person name="Meyer K."/>
            <person name="Brinkhoff T."/>
            <person name="Simon M."/>
            <person name="Daniel R."/>
        </authorList>
    </citation>
    <scope>NUCLEOTIDE SEQUENCE [LARGE SCALE GENOMIC DNA]</scope>
    <source>
        <strain evidence="4 5">307</strain>
    </source>
</reference>
<dbReference type="PANTHER" id="PTHR15462:SF8">
    <property type="entry name" value="SERINE PROTEASE"/>
    <property type="match status" value="1"/>
</dbReference>
<feature type="chain" id="PRO_5004102429" description="Peptidase S1 domain-containing protein" evidence="2">
    <location>
        <begin position="21"/>
        <end position="270"/>
    </location>
</feature>
<dbReference type="MEROPS" id="S01.260"/>
<feature type="domain" description="Peptidase S1" evidence="3">
    <location>
        <begin position="37"/>
        <end position="270"/>
    </location>
</feature>
<dbReference type="InterPro" id="IPR009003">
    <property type="entry name" value="Peptidase_S1_PA"/>
</dbReference>
<dbReference type="RefSeq" id="WP_015498440.1">
    <property type="nucleotide sequence ID" value="NC_020911.1"/>
</dbReference>
<dbReference type="EMBL" id="CP003740">
    <property type="protein sequence ID" value="AGI66392.1"/>
    <property type="molecule type" value="Genomic_DNA"/>
</dbReference>
<evidence type="ECO:0000313" key="5">
    <source>
        <dbReference type="Proteomes" id="UP000005307"/>
    </source>
</evidence>
<gene>
    <name evidence="4" type="ORF">OAN307_c06650</name>
</gene>
<dbReference type="InterPro" id="IPR050966">
    <property type="entry name" value="Glutamyl_endopeptidase"/>
</dbReference>
<dbReference type="OrthoDB" id="267336at2"/>
<name>M9R2B9_9RHOB</name>
<dbReference type="PROSITE" id="PS50240">
    <property type="entry name" value="TRYPSIN_DOM"/>
    <property type="match status" value="1"/>
</dbReference>
<organism evidence="4 5">
    <name type="scientific">Octadecabacter antarcticus 307</name>
    <dbReference type="NCBI Taxonomy" id="391626"/>
    <lineage>
        <taxon>Bacteria</taxon>
        <taxon>Pseudomonadati</taxon>
        <taxon>Pseudomonadota</taxon>
        <taxon>Alphaproteobacteria</taxon>
        <taxon>Rhodobacterales</taxon>
        <taxon>Roseobacteraceae</taxon>
        <taxon>Octadecabacter</taxon>
    </lineage>
</organism>
<dbReference type="InterPro" id="IPR001314">
    <property type="entry name" value="Peptidase_S1A"/>
</dbReference>
<evidence type="ECO:0000259" key="3">
    <source>
        <dbReference type="PROSITE" id="PS50240"/>
    </source>
</evidence>
<dbReference type="GO" id="GO:0006508">
    <property type="term" value="P:proteolysis"/>
    <property type="evidence" value="ECO:0007669"/>
    <property type="project" value="InterPro"/>
</dbReference>
<dbReference type="GO" id="GO:0004252">
    <property type="term" value="F:serine-type endopeptidase activity"/>
    <property type="evidence" value="ECO:0007669"/>
    <property type="project" value="InterPro"/>
</dbReference>
<dbReference type="Gene3D" id="2.40.10.10">
    <property type="entry name" value="Trypsin-like serine proteases"/>
    <property type="match status" value="2"/>
</dbReference>
<dbReference type="PANTHER" id="PTHR15462">
    <property type="entry name" value="SERINE PROTEASE"/>
    <property type="match status" value="1"/>
</dbReference>
<feature type="signal peptide" evidence="2">
    <location>
        <begin position="1"/>
        <end position="20"/>
    </location>
</feature>
<dbReference type="InterPro" id="IPR043504">
    <property type="entry name" value="Peptidase_S1_PA_chymotrypsin"/>
</dbReference>
<dbReference type="HOGENOM" id="CLU_071546_1_0_5"/>
<accession>M9R2B9</accession>
<evidence type="ECO:0000313" key="4">
    <source>
        <dbReference type="EMBL" id="AGI66392.1"/>
    </source>
</evidence>
<dbReference type="PROSITE" id="PS00134">
    <property type="entry name" value="TRYPSIN_HIS"/>
    <property type="match status" value="1"/>
</dbReference>
<keyword evidence="1 2" id="KW-0732">Signal</keyword>
<sequence>MRVSFISLVFLALTSLSAQAQTSALQLLETGNDARGWEAVGRLDIEGKGFCTGALIAPDLVLTAAHCMYDRADGAAIDPSRIQFLAGLRGGRPEASRDVRSAAVHPSYAHTGEATTDQVRFDVALLKLAHPIRSSHVQPFAVSTSLHSGTEITMVSYAQDRADAPSLQEICNVLGQQDGVLIMDCDVDFGASGAPIFRTENGVPRLVSVVSGMAEIDGEKVALGMDLAEPIAILRLALEQGRGLFSTPPTTARVIRHSERADTGARFVRP</sequence>
<dbReference type="InterPro" id="IPR001254">
    <property type="entry name" value="Trypsin_dom"/>
</dbReference>
<dbReference type="eggNOG" id="COG3591">
    <property type="taxonomic scope" value="Bacteria"/>
</dbReference>
<dbReference type="KEGG" id="oat:OAN307_c06650"/>
<protein>
    <recommendedName>
        <fullName evidence="3">Peptidase S1 domain-containing protein</fullName>
    </recommendedName>
</protein>
<dbReference type="Proteomes" id="UP000005307">
    <property type="component" value="Chromosome"/>
</dbReference>
<dbReference type="Pfam" id="PF00089">
    <property type="entry name" value="Trypsin"/>
    <property type="match status" value="1"/>
</dbReference>
<dbReference type="InterPro" id="IPR018114">
    <property type="entry name" value="TRYPSIN_HIS"/>
</dbReference>
<dbReference type="STRING" id="391626.OAN307_c06650"/>
<dbReference type="PRINTS" id="PR00722">
    <property type="entry name" value="CHYMOTRYPSIN"/>
</dbReference>
<keyword evidence="5" id="KW-1185">Reference proteome</keyword>
<dbReference type="SUPFAM" id="SSF50494">
    <property type="entry name" value="Trypsin-like serine proteases"/>
    <property type="match status" value="1"/>
</dbReference>
<dbReference type="AlphaFoldDB" id="M9R2B9"/>
<evidence type="ECO:0000256" key="2">
    <source>
        <dbReference type="SAM" id="SignalP"/>
    </source>
</evidence>
<evidence type="ECO:0000256" key="1">
    <source>
        <dbReference type="ARBA" id="ARBA00022729"/>
    </source>
</evidence>
<proteinExistence type="predicted"/>